<reference evidence="1 2" key="1">
    <citation type="journal article" date="2018" name="Int. J. Syst. Evol. Microbiol.">
        <title>Uliginosibacterium sediminicola sp. nov., isolated from freshwater sediment.</title>
        <authorList>
            <person name="Hwang W.M."/>
            <person name="Kim S.M."/>
            <person name="Kang K."/>
            <person name="Ahn T.Y."/>
        </authorList>
    </citation>
    <scope>NUCLEOTIDE SEQUENCE [LARGE SCALE GENOMIC DNA]</scope>
    <source>
        <strain evidence="1 2">M1-21</strain>
    </source>
</reference>
<evidence type="ECO:0000313" key="2">
    <source>
        <dbReference type="Proteomes" id="UP001410394"/>
    </source>
</evidence>
<dbReference type="CDD" id="cd05560">
    <property type="entry name" value="Xcc1710_like"/>
    <property type="match status" value="1"/>
</dbReference>
<evidence type="ECO:0000313" key="1">
    <source>
        <dbReference type="EMBL" id="MEN3069003.1"/>
    </source>
</evidence>
<dbReference type="Pfam" id="PF04430">
    <property type="entry name" value="DUF498"/>
    <property type="match status" value="1"/>
</dbReference>
<dbReference type="RefSeq" id="WP_345919774.1">
    <property type="nucleotide sequence ID" value="NZ_JBDIVE010000005.1"/>
</dbReference>
<sequence>MKLYRDEVSDLQLVTSYDATHLGINRESYTASLIVMPDKLVTGWAPGGFDALTAADFQQIRALDPALVLIGTGARQRFPKPALLRALIEAQIGYEVMDTGSACRTYNILASEGRVVAAALLLDAQA</sequence>
<protein>
    <submittedName>
        <fullName evidence="1">Mth938-like domain-containing protein</fullName>
    </submittedName>
</protein>
<organism evidence="1 2">
    <name type="scientific">Uliginosibacterium sediminicola</name>
    <dbReference type="NCBI Taxonomy" id="2024550"/>
    <lineage>
        <taxon>Bacteria</taxon>
        <taxon>Pseudomonadati</taxon>
        <taxon>Pseudomonadota</taxon>
        <taxon>Betaproteobacteria</taxon>
        <taxon>Rhodocyclales</taxon>
        <taxon>Zoogloeaceae</taxon>
        <taxon>Uliginosibacterium</taxon>
    </lineage>
</organism>
<gene>
    <name evidence="1" type="ORF">ABDB84_10985</name>
</gene>
<dbReference type="PANTHER" id="PTHR21192:SF2">
    <property type="entry name" value="NADH DEHYDROGENASE [UBIQUINONE] 1 ALPHA SUBCOMPLEX ASSEMBLY FACTOR 3"/>
    <property type="match status" value="1"/>
</dbReference>
<accession>A0ABU9YYZ1</accession>
<name>A0ABU9YYZ1_9RHOO</name>
<dbReference type="Gene3D" id="3.40.1230.10">
    <property type="entry name" value="MTH938-like"/>
    <property type="match status" value="1"/>
</dbReference>
<proteinExistence type="predicted"/>
<dbReference type="Proteomes" id="UP001410394">
    <property type="component" value="Unassembled WGS sequence"/>
</dbReference>
<dbReference type="PANTHER" id="PTHR21192">
    <property type="entry name" value="NUCLEAR PROTEIN E3-3"/>
    <property type="match status" value="1"/>
</dbReference>
<dbReference type="InterPro" id="IPR036748">
    <property type="entry name" value="MTH938-like_sf"/>
</dbReference>
<dbReference type="SUPFAM" id="SSF64076">
    <property type="entry name" value="MTH938-like"/>
    <property type="match status" value="1"/>
</dbReference>
<dbReference type="InterPro" id="IPR007523">
    <property type="entry name" value="NDUFAF3/AAMDC"/>
</dbReference>
<comment type="caution">
    <text evidence="1">The sequence shown here is derived from an EMBL/GenBank/DDBJ whole genome shotgun (WGS) entry which is preliminary data.</text>
</comment>
<keyword evidence="2" id="KW-1185">Reference proteome</keyword>
<dbReference type="EMBL" id="JBDIVE010000005">
    <property type="protein sequence ID" value="MEN3069003.1"/>
    <property type="molecule type" value="Genomic_DNA"/>
</dbReference>